<gene>
    <name evidence="1" type="ORF">I542_1552</name>
</gene>
<organism evidence="1 2">
    <name type="scientific">Mycobacteroides abscessus 1948</name>
    <dbReference type="NCBI Taxonomy" id="1299323"/>
    <lineage>
        <taxon>Bacteria</taxon>
        <taxon>Bacillati</taxon>
        <taxon>Actinomycetota</taxon>
        <taxon>Actinomycetes</taxon>
        <taxon>Mycobacteriales</taxon>
        <taxon>Mycobacteriaceae</taxon>
        <taxon>Mycobacteroides</taxon>
        <taxon>Mycobacteroides abscessus</taxon>
    </lineage>
</organism>
<sequence>MPWASITVSTVFARSIPSRVLPGNRTAAIVAPSTKTSAAPRPVADTTVPPRIKVVAIAASYGAMIGP</sequence>
<comment type="caution">
    <text evidence="1">The sequence shown here is derived from an EMBL/GenBank/DDBJ whole genome shotgun (WGS) entry which is preliminary data.</text>
</comment>
<proteinExistence type="predicted"/>
<evidence type="ECO:0000313" key="2">
    <source>
        <dbReference type="Proteomes" id="UP000021210"/>
    </source>
</evidence>
<protein>
    <submittedName>
        <fullName evidence="1">Uncharacterized protein</fullName>
    </submittedName>
</protein>
<dbReference type="AlphaFoldDB" id="A0A829QFQ5"/>
<dbReference type="EMBL" id="JAOH01000002">
    <property type="protein sequence ID" value="EUA61413.1"/>
    <property type="molecule type" value="Genomic_DNA"/>
</dbReference>
<accession>A0A829QFQ5</accession>
<dbReference type="Proteomes" id="UP000021210">
    <property type="component" value="Unassembled WGS sequence"/>
</dbReference>
<name>A0A829QFQ5_9MYCO</name>
<evidence type="ECO:0000313" key="1">
    <source>
        <dbReference type="EMBL" id="EUA61413.1"/>
    </source>
</evidence>
<reference evidence="1 2" key="1">
    <citation type="submission" date="2013-12" db="EMBL/GenBank/DDBJ databases">
        <authorList>
            <person name="Zelazny A."/>
            <person name="Olivier K."/>
            <person name="Holland S."/>
            <person name="Lenaerts A."/>
            <person name="Ordway D."/>
            <person name="DeGroote M.A."/>
            <person name="Parker T."/>
            <person name="Sizemore C."/>
            <person name="Tallon L.J."/>
            <person name="Sadzewicz L.K."/>
            <person name="Sengamalay N."/>
            <person name="Fraser C.M."/>
            <person name="Hine E."/>
            <person name="Shefchek K.A."/>
            <person name="Das S.P."/>
            <person name="Tettelin H."/>
        </authorList>
    </citation>
    <scope>NUCLEOTIDE SEQUENCE [LARGE SCALE GENOMIC DNA]</scope>
    <source>
        <strain evidence="1 2">1948</strain>
    </source>
</reference>